<reference evidence="2" key="1">
    <citation type="submission" date="2021-06" db="EMBL/GenBank/DDBJ databases">
        <authorList>
            <person name="Kallberg Y."/>
            <person name="Tangrot J."/>
            <person name="Rosling A."/>
        </authorList>
    </citation>
    <scope>NUCLEOTIDE SEQUENCE</scope>
    <source>
        <strain evidence="2">MA453B</strain>
    </source>
</reference>
<dbReference type="OrthoDB" id="2681442at2759"/>
<dbReference type="Proteomes" id="UP000789405">
    <property type="component" value="Unassembled WGS sequence"/>
</dbReference>
<gene>
    <name evidence="2" type="ORF">DERYTH_LOCUS1065</name>
</gene>
<proteinExistence type="predicted"/>
<evidence type="ECO:0000313" key="3">
    <source>
        <dbReference type="Proteomes" id="UP000789405"/>
    </source>
</evidence>
<keyword evidence="3" id="KW-1185">Reference proteome</keyword>
<dbReference type="AlphaFoldDB" id="A0A9N8VRZ9"/>
<keyword evidence="1" id="KW-0472">Membrane</keyword>
<protein>
    <submittedName>
        <fullName evidence="2">690_t:CDS:1</fullName>
    </submittedName>
</protein>
<organism evidence="2 3">
    <name type="scientific">Dentiscutata erythropus</name>
    <dbReference type="NCBI Taxonomy" id="1348616"/>
    <lineage>
        <taxon>Eukaryota</taxon>
        <taxon>Fungi</taxon>
        <taxon>Fungi incertae sedis</taxon>
        <taxon>Mucoromycota</taxon>
        <taxon>Glomeromycotina</taxon>
        <taxon>Glomeromycetes</taxon>
        <taxon>Diversisporales</taxon>
        <taxon>Gigasporaceae</taxon>
        <taxon>Dentiscutata</taxon>
    </lineage>
</organism>
<accession>A0A9N8VRZ9</accession>
<dbReference type="EMBL" id="CAJVPY010000280">
    <property type="protein sequence ID" value="CAG8462293.1"/>
    <property type="molecule type" value="Genomic_DNA"/>
</dbReference>
<feature type="transmembrane region" description="Helical" evidence="1">
    <location>
        <begin position="32"/>
        <end position="53"/>
    </location>
</feature>
<keyword evidence="1" id="KW-1133">Transmembrane helix</keyword>
<comment type="caution">
    <text evidence="2">The sequence shown here is derived from an EMBL/GenBank/DDBJ whole genome shotgun (WGS) entry which is preliminary data.</text>
</comment>
<keyword evidence="1" id="KW-0812">Transmembrane</keyword>
<name>A0A9N8VRZ9_9GLOM</name>
<evidence type="ECO:0000256" key="1">
    <source>
        <dbReference type="SAM" id="Phobius"/>
    </source>
</evidence>
<sequence length="115" mass="12916">MAYIKRTPYKNETRSDALAIKAELSLSEPENILFWAIALTAFYGLACLGELLLTTQQDGDNVPVFRALRFDKANNYIFATIQLARIKNYKLKQLLSTEDVAGYSFRAGGTTELVM</sequence>
<evidence type="ECO:0000313" key="2">
    <source>
        <dbReference type="EMBL" id="CAG8462293.1"/>
    </source>
</evidence>